<evidence type="ECO:0000313" key="10">
    <source>
        <dbReference type="Proteomes" id="UP000198860"/>
    </source>
</evidence>
<sequence length="393" mass="43476">MSEPSTEKTYRFIQMFYFFTFFAFGSIFPLLSVFLEEEKGLNHTQIGIVIAALPLVTIFVQPVWGMLSDYTRNPKRLLMIASIFASVLGIFYPWLQLFPVLLLGIICIALFQSGIVPLSDSLSLNFVQRNGKEYGNIRLWGAVGFAVAVFVLGRLTEATGSMNWIFYSFSLGLLLALLTLFEFPKRADEVTVSFREGLKTLIKEKPFLLFLVSNFLIFGPVLANNYYFGTFILVVGGTLSGVGLAFLLAAGSEAPFMKFAQMVINRFGVVFIIIFSASVSCLRWLFYYFEPSSTVVYATTIAQGVSVGLYIPAALILVRELAPDDVRATAVGLYSAVGNGLGNACFTFVGGLVIDLYSVSFMYGVFSFMTFIGIIILLVVNKMVQPEMKGRMA</sequence>
<keyword evidence="2" id="KW-0813">Transport</keyword>
<dbReference type="PANTHER" id="PTHR23522">
    <property type="entry name" value="BLL5896 PROTEIN"/>
    <property type="match status" value="1"/>
</dbReference>
<dbReference type="InterPro" id="IPR020846">
    <property type="entry name" value="MFS_dom"/>
</dbReference>
<reference evidence="10" key="1">
    <citation type="submission" date="2016-10" db="EMBL/GenBank/DDBJ databases">
        <authorList>
            <person name="Varghese N."/>
            <person name="Submissions S."/>
        </authorList>
    </citation>
    <scope>NUCLEOTIDE SEQUENCE [LARGE SCALE GENOMIC DNA]</scope>
    <source>
        <strain evidence="10">CGMCC 1.3703</strain>
    </source>
</reference>
<evidence type="ECO:0000259" key="8">
    <source>
        <dbReference type="PROSITE" id="PS50850"/>
    </source>
</evidence>
<protein>
    <submittedName>
        <fullName evidence="9">MFS transporter, PPP family, 3-phenylpropionic acid transporter</fullName>
    </submittedName>
</protein>
<evidence type="ECO:0000256" key="6">
    <source>
        <dbReference type="ARBA" id="ARBA00023136"/>
    </source>
</evidence>
<dbReference type="Pfam" id="PF12832">
    <property type="entry name" value="MFS_1_like"/>
    <property type="match status" value="1"/>
</dbReference>
<dbReference type="EMBL" id="FNIZ01000001">
    <property type="protein sequence ID" value="SDN73978.1"/>
    <property type="molecule type" value="Genomic_DNA"/>
</dbReference>
<feature type="transmembrane region" description="Helical" evidence="7">
    <location>
        <begin position="162"/>
        <end position="184"/>
    </location>
</feature>
<feature type="transmembrane region" description="Helical" evidence="7">
    <location>
        <begin position="229"/>
        <end position="251"/>
    </location>
</feature>
<evidence type="ECO:0000256" key="5">
    <source>
        <dbReference type="ARBA" id="ARBA00022989"/>
    </source>
</evidence>
<dbReference type="InterPro" id="IPR024989">
    <property type="entry name" value="MFS_assoc_dom"/>
</dbReference>
<keyword evidence="6 7" id="KW-0472">Membrane</keyword>
<keyword evidence="4 7" id="KW-0812">Transmembrane</keyword>
<comment type="subcellular location">
    <subcellularLocation>
        <location evidence="1">Cell membrane</location>
        <topology evidence="1">Multi-pass membrane protein</topology>
    </subcellularLocation>
</comment>
<keyword evidence="3" id="KW-1003">Cell membrane</keyword>
<evidence type="ECO:0000256" key="1">
    <source>
        <dbReference type="ARBA" id="ARBA00004651"/>
    </source>
</evidence>
<dbReference type="Gene3D" id="1.20.1250.20">
    <property type="entry name" value="MFS general substrate transporter like domains"/>
    <property type="match status" value="2"/>
</dbReference>
<keyword evidence="10" id="KW-1185">Reference proteome</keyword>
<feature type="transmembrane region" description="Helical" evidence="7">
    <location>
        <begin position="205"/>
        <end position="223"/>
    </location>
</feature>
<keyword evidence="5 7" id="KW-1133">Transmembrane helix</keyword>
<feature type="transmembrane region" description="Helical" evidence="7">
    <location>
        <begin position="330"/>
        <end position="354"/>
    </location>
</feature>
<feature type="transmembrane region" description="Helical" evidence="7">
    <location>
        <begin position="295"/>
        <end position="318"/>
    </location>
</feature>
<proteinExistence type="predicted"/>
<dbReference type="OrthoDB" id="1650886at2"/>
<evidence type="ECO:0000256" key="7">
    <source>
        <dbReference type="SAM" id="Phobius"/>
    </source>
</evidence>
<feature type="transmembrane region" description="Helical" evidence="7">
    <location>
        <begin position="100"/>
        <end position="118"/>
    </location>
</feature>
<dbReference type="RefSeq" id="WP_089650478.1">
    <property type="nucleotide sequence ID" value="NZ_FNIZ01000001.1"/>
</dbReference>
<gene>
    <name evidence="9" type="ORF">SAMN05421677_10112</name>
</gene>
<dbReference type="GO" id="GO:0005886">
    <property type="term" value="C:plasma membrane"/>
    <property type="evidence" value="ECO:0007669"/>
    <property type="project" value="UniProtKB-SubCell"/>
</dbReference>
<feature type="transmembrane region" description="Helical" evidence="7">
    <location>
        <begin position="46"/>
        <end position="65"/>
    </location>
</feature>
<dbReference type="GO" id="GO:0015212">
    <property type="term" value="F:cytidine transmembrane transporter activity"/>
    <property type="evidence" value="ECO:0007669"/>
    <property type="project" value="TreeGrafter"/>
</dbReference>
<feature type="transmembrane region" description="Helical" evidence="7">
    <location>
        <begin position="139"/>
        <end position="156"/>
    </location>
</feature>
<dbReference type="GO" id="GO:0015213">
    <property type="term" value="F:uridine transmembrane transporter activity"/>
    <property type="evidence" value="ECO:0007669"/>
    <property type="project" value="TreeGrafter"/>
</dbReference>
<dbReference type="InterPro" id="IPR036259">
    <property type="entry name" value="MFS_trans_sf"/>
</dbReference>
<feature type="domain" description="Major facilitator superfamily (MFS) profile" evidence="8">
    <location>
        <begin position="165"/>
        <end position="393"/>
    </location>
</feature>
<feature type="transmembrane region" description="Helical" evidence="7">
    <location>
        <begin position="77"/>
        <end position="94"/>
    </location>
</feature>
<organism evidence="9 10">
    <name type="scientific">Halobacillus aidingensis</name>
    <dbReference type="NCBI Taxonomy" id="240303"/>
    <lineage>
        <taxon>Bacteria</taxon>
        <taxon>Bacillati</taxon>
        <taxon>Bacillota</taxon>
        <taxon>Bacilli</taxon>
        <taxon>Bacillales</taxon>
        <taxon>Bacillaceae</taxon>
        <taxon>Halobacillus</taxon>
    </lineage>
</organism>
<name>A0A1H0DV75_HALAD</name>
<dbReference type="PROSITE" id="PS50850">
    <property type="entry name" value="MFS"/>
    <property type="match status" value="1"/>
</dbReference>
<dbReference type="AlphaFoldDB" id="A0A1H0DV75"/>
<accession>A0A1H0DV75</accession>
<evidence type="ECO:0000256" key="2">
    <source>
        <dbReference type="ARBA" id="ARBA00022448"/>
    </source>
</evidence>
<feature type="transmembrane region" description="Helical" evidence="7">
    <location>
        <begin position="12"/>
        <end position="34"/>
    </location>
</feature>
<evidence type="ECO:0000256" key="4">
    <source>
        <dbReference type="ARBA" id="ARBA00022692"/>
    </source>
</evidence>
<dbReference type="PANTHER" id="PTHR23522:SF4">
    <property type="entry name" value="NUCLEOSIDE PERMEASE NUPG-RELATED"/>
    <property type="match status" value="1"/>
</dbReference>
<feature type="transmembrane region" description="Helical" evidence="7">
    <location>
        <begin position="360"/>
        <end position="380"/>
    </location>
</feature>
<dbReference type="Proteomes" id="UP000198860">
    <property type="component" value="Unassembled WGS sequence"/>
</dbReference>
<dbReference type="STRING" id="240303.SAMN05421677_10112"/>
<feature type="transmembrane region" description="Helical" evidence="7">
    <location>
        <begin position="263"/>
        <end position="289"/>
    </location>
</feature>
<dbReference type="SUPFAM" id="SSF103473">
    <property type="entry name" value="MFS general substrate transporter"/>
    <property type="match status" value="1"/>
</dbReference>
<evidence type="ECO:0000313" key="9">
    <source>
        <dbReference type="EMBL" id="SDN73978.1"/>
    </source>
</evidence>
<evidence type="ECO:0000256" key="3">
    <source>
        <dbReference type="ARBA" id="ARBA00022475"/>
    </source>
</evidence>